<evidence type="ECO:0000313" key="1">
    <source>
        <dbReference type="EMBL" id="KAG7523965.1"/>
    </source>
</evidence>
<organism evidence="1 2">
    <name type="scientific">Solea senegalensis</name>
    <name type="common">Senegalese sole</name>
    <dbReference type="NCBI Taxonomy" id="28829"/>
    <lineage>
        <taxon>Eukaryota</taxon>
        <taxon>Metazoa</taxon>
        <taxon>Chordata</taxon>
        <taxon>Craniata</taxon>
        <taxon>Vertebrata</taxon>
        <taxon>Euteleostomi</taxon>
        <taxon>Actinopterygii</taxon>
        <taxon>Neopterygii</taxon>
        <taxon>Teleostei</taxon>
        <taxon>Neoteleostei</taxon>
        <taxon>Acanthomorphata</taxon>
        <taxon>Carangaria</taxon>
        <taxon>Pleuronectiformes</taxon>
        <taxon>Pleuronectoidei</taxon>
        <taxon>Soleidae</taxon>
        <taxon>Solea</taxon>
    </lineage>
</organism>
<accession>A0AAV6T3D4</accession>
<evidence type="ECO:0000313" key="2">
    <source>
        <dbReference type="Proteomes" id="UP000693946"/>
    </source>
</evidence>
<gene>
    <name evidence="1" type="ORF">JOB18_004967</name>
</gene>
<reference evidence="1 2" key="1">
    <citation type="journal article" date="2021" name="Sci. Rep.">
        <title>Chromosome anchoring in Senegalese sole (Solea senegalensis) reveals sex-associated markers and genome rearrangements in flatfish.</title>
        <authorList>
            <person name="Guerrero-Cozar I."/>
            <person name="Gomez-Garrido J."/>
            <person name="Berbel C."/>
            <person name="Martinez-Blanch J.F."/>
            <person name="Alioto T."/>
            <person name="Claros M.G."/>
            <person name="Gagnaire P.A."/>
            <person name="Manchado M."/>
        </authorList>
    </citation>
    <scope>NUCLEOTIDE SEQUENCE [LARGE SCALE GENOMIC DNA]</scope>
    <source>
        <strain evidence="1">Sse05_10M</strain>
    </source>
</reference>
<dbReference type="EMBL" id="JAGKHQ010000001">
    <property type="protein sequence ID" value="KAG7523965.1"/>
    <property type="molecule type" value="Genomic_DNA"/>
</dbReference>
<comment type="caution">
    <text evidence="1">The sequence shown here is derived from an EMBL/GenBank/DDBJ whole genome shotgun (WGS) entry which is preliminary data.</text>
</comment>
<name>A0AAV6T3D4_SOLSE</name>
<dbReference type="AlphaFoldDB" id="A0AAV6T3D4"/>
<sequence>MDKGCFTATSPKGLTSSCHPVMATAKVDIMVDLQSRFFQERWKLQHFFSDTRYSFCPNSTHMKQQSV</sequence>
<protein>
    <submittedName>
        <fullName evidence="1">Uncharacterized protein</fullName>
    </submittedName>
</protein>
<dbReference type="Proteomes" id="UP000693946">
    <property type="component" value="Linkage Group LG1"/>
</dbReference>
<proteinExistence type="predicted"/>
<keyword evidence="2" id="KW-1185">Reference proteome</keyword>